<dbReference type="SMART" id="SM00220">
    <property type="entry name" value="S_TKc"/>
    <property type="match status" value="1"/>
</dbReference>
<evidence type="ECO:0000256" key="7">
    <source>
        <dbReference type="ARBA" id="ARBA00022840"/>
    </source>
</evidence>
<evidence type="ECO:0000256" key="6">
    <source>
        <dbReference type="ARBA" id="ARBA00022777"/>
    </source>
</evidence>
<dbReference type="PROSITE" id="PS00107">
    <property type="entry name" value="PROTEIN_KINASE_ATP"/>
    <property type="match status" value="1"/>
</dbReference>
<dbReference type="Gene3D" id="3.30.200.20">
    <property type="entry name" value="Phosphorylase Kinase, domain 1"/>
    <property type="match status" value="1"/>
</dbReference>
<dbReference type="InterPro" id="IPR017441">
    <property type="entry name" value="Protein_kinase_ATP_BS"/>
</dbReference>
<keyword evidence="6" id="KW-0418">Kinase</keyword>
<gene>
    <name evidence="12" type="ORF">OSB1V03_LOCUS152</name>
</gene>
<dbReference type="FunFam" id="1.10.510.10:FF:000754">
    <property type="entry name" value="Interleukin-1 receptor-associated kinase"/>
    <property type="match status" value="1"/>
</dbReference>
<dbReference type="Pfam" id="PF14786">
    <property type="entry name" value="Death_2"/>
    <property type="match status" value="1"/>
</dbReference>
<dbReference type="PANTHER" id="PTHR27001:SF931">
    <property type="entry name" value="OS11G0664100 PROTEIN"/>
    <property type="match status" value="1"/>
</dbReference>
<dbReference type="GO" id="GO:0004674">
    <property type="term" value="F:protein serine/threonine kinase activity"/>
    <property type="evidence" value="ECO:0007669"/>
    <property type="project" value="UniProtKB-KW"/>
</dbReference>
<evidence type="ECO:0000256" key="9">
    <source>
        <dbReference type="ARBA" id="ARBA00048679"/>
    </source>
</evidence>
<evidence type="ECO:0000256" key="2">
    <source>
        <dbReference type="ARBA" id="ARBA00012513"/>
    </source>
</evidence>
<evidence type="ECO:0000259" key="11">
    <source>
        <dbReference type="PROSITE" id="PS50011"/>
    </source>
</evidence>
<dbReference type="Pfam" id="PF07714">
    <property type="entry name" value="PK_Tyr_Ser-Thr"/>
    <property type="match status" value="1"/>
</dbReference>
<dbReference type="InterPro" id="IPR001245">
    <property type="entry name" value="Ser-Thr/Tyr_kinase_cat_dom"/>
</dbReference>
<comment type="catalytic activity">
    <reaction evidence="9">
        <text>L-seryl-[protein] + ATP = O-phospho-L-seryl-[protein] + ADP + H(+)</text>
        <dbReference type="Rhea" id="RHEA:17989"/>
        <dbReference type="Rhea" id="RHEA-COMP:9863"/>
        <dbReference type="Rhea" id="RHEA-COMP:11604"/>
        <dbReference type="ChEBI" id="CHEBI:15378"/>
        <dbReference type="ChEBI" id="CHEBI:29999"/>
        <dbReference type="ChEBI" id="CHEBI:30616"/>
        <dbReference type="ChEBI" id="CHEBI:83421"/>
        <dbReference type="ChEBI" id="CHEBI:456216"/>
        <dbReference type="EC" id="2.7.11.1"/>
    </reaction>
</comment>
<keyword evidence="5 10" id="KW-0547">Nucleotide-binding</keyword>
<comment type="similarity">
    <text evidence="1">Belongs to the protein kinase superfamily. TKL Ser/Thr protein kinase family. Pelle subfamily.</text>
</comment>
<evidence type="ECO:0000256" key="4">
    <source>
        <dbReference type="ARBA" id="ARBA00022679"/>
    </source>
</evidence>
<feature type="binding site" evidence="10">
    <location>
        <position position="257"/>
    </location>
    <ligand>
        <name>ATP</name>
        <dbReference type="ChEBI" id="CHEBI:30616"/>
    </ligand>
</feature>
<evidence type="ECO:0000313" key="13">
    <source>
        <dbReference type="Proteomes" id="UP000759131"/>
    </source>
</evidence>
<keyword evidence="4" id="KW-0808">Transferase</keyword>
<reference evidence="12" key="1">
    <citation type="submission" date="2020-11" db="EMBL/GenBank/DDBJ databases">
        <authorList>
            <person name="Tran Van P."/>
        </authorList>
    </citation>
    <scope>NUCLEOTIDE SEQUENCE</scope>
</reference>
<dbReference type="EC" id="2.7.11.1" evidence="2"/>
<dbReference type="InterPro" id="IPR000719">
    <property type="entry name" value="Prot_kinase_dom"/>
</dbReference>
<dbReference type="GO" id="GO:1902533">
    <property type="term" value="P:positive regulation of intracellular signal transduction"/>
    <property type="evidence" value="ECO:0007669"/>
    <property type="project" value="UniProtKB-ARBA"/>
</dbReference>
<dbReference type="InterPro" id="IPR011029">
    <property type="entry name" value="DEATH-like_dom_sf"/>
</dbReference>
<dbReference type="Gene3D" id="1.10.533.10">
    <property type="entry name" value="Death Domain, Fas"/>
    <property type="match status" value="1"/>
</dbReference>
<dbReference type="GO" id="GO:0005524">
    <property type="term" value="F:ATP binding"/>
    <property type="evidence" value="ECO:0007669"/>
    <property type="project" value="UniProtKB-UniRule"/>
</dbReference>
<dbReference type="SUPFAM" id="SSF47986">
    <property type="entry name" value="DEATH domain"/>
    <property type="match status" value="1"/>
</dbReference>
<dbReference type="GO" id="GO:0006950">
    <property type="term" value="P:response to stress"/>
    <property type="evidence" value="ECO:0007669"/>
    <property type="project" value="UniProtKB-ARBA"/>
</dbReference>
<name>A0A7R9KAZ1_9ACAR</name>
<evidence type="ECO:0000256" key="5">
    <source>
        <dbReference type="ARBA" id="ARBA00022741"/>
    </source>
</evidence>
<dbReference type="EMBL" id="CAJPIZ010000023">
    <property type="protein sequence ID" value="CAG2100082.1"/>
    <property type="molecule type" value="Genomic_DNA"/>
</dbReference>
<keyword evidence="7 10" id="KW-0067">ATP-binding</keyword>
<dbReference type="EMBL" id="OC854598">
    <property type="protein sequence ID" value="CAD7619652.1"/>
    <property type="molecule type" value="Genomic_DNA"/>
</dbReference>
<evidence type="ECO:0000313" key="12">
    <source>
        <dbReference type="EMBL" id="CAD7619652.1"/>
    </source>
</evidence>
<dbReference type="GO" id="GO:0005886">
    <property type="term" value="C:plasma membrane"/>
    <property type="evidence" value="ECO:0007669"/>
    <property type="project" value="TreeGrafter"/>
</dbReference>
<sequence>MALQRDRLTLNTELRHLSIKDRIQLSTILDIDHNWKLLAAIIPKPDGMDGSLITSSNVKVLEDLLKIGKSPTQALLDFWGTSGRKRATIEDFIKLLNSCRLYRASLFLCNDILKLESFDHLIDINCSDSYLDTESINKMTNNLNLNTKGNTSFGDDKSFAGKGFSELSTNLCHQPMDKMDAKNCFLDPSAPNESLISFSTLEDNNAQNIVNENIMQYSYEEIRRATNDFADHKLGEGAFGAVYRCRLRRDSDFIAVKRLKSDFQKQFLSELKVMTKFSHKNLLSICGISCDGPSLLIIYHYMSNGSLQECLEKRPQCLSWSQRLAIALGTARGICHLHTFDAKPYVHRDIKSANILLDNDLNARVGDFGLVRVGSGADNTSTKPLATTIIGTTIYMAPEAYRGDISVKLDSFSFGIVLLELVSGLKPYDESREGFDLLSYVEERVADLDEEDERSIVRTIGDQSIGPLDERIAAELYRNSRKCVEQRKKYRPAMTEVLQSLECLERN</sequence>
<dbReference type="PROSITE" id="PS00108">
    <property type="entry name" value="PROTEIN_KINASE_ST"/>
    <property type="match status" value="1"/>
</dbReference>
<protein>
    <recommendedName>
        <fullName evidence="2">non-specific serine/threonine protein kinase</fullName>
        <ecNumber evidence="2">2.7.11.1</ecNumber>
    </recommendedName>
</protein>
<organism evidence="12">
    <name type="scientific">Medioppia subpectinata</name>
    <dbReference type="NCBI Taxonomy" id="1979941"/>
    <lineage>
        <taxon>Eukaryota</taxon>
        <taxon>Metazoa</taxon>
        <taxon>Ecdysozoa</taxon>
        <taxon>Arthropoda</taxon>
        <taxon>Chelicerata</taxon>
        <taxon>Arachnida</taxon>
        <taxon>Acari</taxon>
        <taxon>Acariformes</taxon>
        <taxon>Sarcoptiformes</taxon>
        <taxon>Oribatida</taxon>
        <taxon>Brachypylina</taxon>
        <taxon>Oppioidea</taxon>
        <taxon>Oppiidae</taxon>
        <taxon>Medioppia</taxon>
    </lineage>
</organism>
<dbReference type="SUPFAM" id="SSF56112">
    <property type="entry name" value="Protein kinase-like (PK-like)"/>
    <property type="match status" value="1"/>
</dbReference>
<keyword evidence="13" id="KW-1185">Reference proteome</keyword>
<dbReference type="PROSITE" id="PS50011">
    <property type="entry name" value="PROTEIN_KINASE_DOM"/>
    <property type="match status" value="1"/>
</dbReference>
<dbReference type="PANTHER" id="PTHR27001">
    <property type="entry name" value="OS01G0253100 PROTEIN"/>
    <property type="match status" value="1"/>
</dbReference>
<dbReference type="InterPro" id="IPR008271">
    <property type="entry name" value="Ser/Thr_kinase_AS"/>
</dbReference>
<proteinExistence type="inferred from homology"/>
<evidence type="ECO:0000256" key="3">
    <source>
        <dbReference type="ARBA" id="ARBA00022527"/>
    </source>
</evidence>
<keyword evidence="3" id="KW-0723">Serine/threonine-protein kinase</keyword>
<dbReference type="GO" id="GO:0031349">
    <property type="term" value="P:positive regulation of defense response"/>
    <property type="evidence" value="ECO:0007669"/>
    <property type="project" value="UniProtKB-ARBA"/>
</dbReference>
<evidence type="ECO:0000256" key="8">
    <source>
        <dbReference type="ARBA" id="ARBA00047899"/>
    </source>
</evidence>
<comment type="catalytic activity">
    <reaction evidence="8">
        <text>L-threonyl-[protein] + ATP = O-phospho-L-threonyl-[protein] + ADP + H(+)</text>
        <dbReference type="Rhea" id="RHEA:46608"/>
        <dbReference type="Rhea" id="RHEA-COMP:11060"/>
        <dbReference type="Rhea" id="RHEA-COMP:11605"/>
        <dbReference type="ChEBI" id="CHEBI:15378"/>
        <dbReference type="ChEBI" id="CHEBI:30013"/>
        <dbReference type="ChEBI" id="CHEBI:30616"/>
        <dbReference type="ChEBI" id="CHEBI:61977"/>
        <dbReference type="ChEBI" id="CHEBI:456216"/>
        <dbReference type="EC" id="2.7.11.1"/>
    </reaction>
</comment>
<evidence type="ECO:0000256" key="10">
    <source>
        <dbReference type="PROSITE-ProRule" id="PRU10141"/>
    </source>
</evidence>
<dbReference type="OrthoDB" id="4062651at2759"/>
<feature type="domain" description="Protein kinase" evidence="11">
    <location>
        <begin position="228"/>
        <end position="504"/>
    </location>
</feature>
<evidence type="ECO:0000256" key="1">
    <source>
        <dbReference type="ARBA" id="ARBA00008718"/>
    </source>
</evidence>
<dbReference type="InterPro" id="IPR029397">
    <property type="entry name" value="Tube_Death"/>
</dbReference>
<dbReference type="GO" id="GO:0009893">
    <property type="term" value="P:positive regulation of metabolic process"/>
    <property type="evidence" value="ECO:0007669"/>
    <property type="project" value="UniProtKB-ARBA"/>
</dbReference>
<accession>A0A7R9KAZ1</accession>
<dbReference type="AlphaFoldDB" id="A0A7R9KAZ1"/>
<dbReference type="Proteomes" id="UP000759131">
    <property type="component" value="Unassembled WGS sequence"/>
</dbReference>
<dbReference type="InterPro" id="IPR011009">
    <property type="entry name" value="Kinase-like_dom_sf"/>
</dbReference>
<dbReference type="Gene3D" id="1.10.510.10">
    <property type="entry name" value="Transferase(Phosphotransferase) domain 1"/>
    <property type="match status" value="1"/>
</dbReference>